<protein>
    <submittedName>
        <fullName evidence="1">Uncharacterized protein</fullName>
    </submittedName>
</protein>
<organism evidence="1 2">
    <name type="scientific">Parelaphostrongylus tenuis</name>
    <name type="common">Meningeal worm</name>
    <dbReference type="NCBI Taxonomy" id="148309"/>
    <lineage>
        <taxon>Eukaryota</taxon>
        <taxon>Metazoa</taxon>
        <taxon>Ecdysozoa</taxon>
        <taxon>Nematoda</taxon>
        <taxon>Chromadorea</taxon>
        <taxon>Rhabditida</taxon>
        <taxon>Rhabditina</taxon>
        <taxon>Rhabditomorpha</taxon>
        <taxon>Strongyloidea</taxon>
        <taxon>Metastrongylidae</taxon>
        <taxon>Parelaphostrongylus</taxon>
    </lineage>
</organism>
<sequence>MREGAGGNGTDNDDTAKTHVSADYIVMNESVSKIREDSENILKLYMSVSTTFVLNSRPRKMSLHDFKSAVTLPGSRVIHHTTESLSWSFPQPYHNMTAPVTIQLSTGFHLYPPVVSLIVEKNIFYYRKLAKKDNISIVQQSTRPFNFTEKLLVLIQ</sequence>
<keyword evidence="2" id="KW-1185">Reference proteome</keyword>
<proteinExistence type="predicted"/>
<evidence type="ECO:0000313" key="2">
    <source>
        <dbReference type="Proteomes" id="UP001196413"/>
    </source>
</evidence>
<name>A0AAD5MM51_PARTN</name>
<reference evidence="1" key="1">
    <citation type="submission" date="2021-06" db="EMBL/GenBank/DDBJ databases">
        <title>Parelaphostrongylus tenuis whole genome reference sequence.</title>
        <authorList>
            <person name="Garwood T.J."/>
            <person name="Larsen P.A."/>
            <person name="Fountain-Jones N.M."/>
            <person name="Garbe J.R."/>
            <person name="Macchietto M.G."/>
            <person name="Kania S.A."/>
            <person name="Gerhold R.W."/>
            <person name="Richards J.E."/>
            <person name="Wolf T.M."/>
        </authorList>
    </citation>
    <scope>NUCLEOTIDE SEQUENCE</scope>
    <source>
        <strain evidence="1">MNPRO001-30</strain>
        <tissue evidence="1">Meninges</tissue>
    </source>
</reference>
<comment type="caution">
    <text evidence="1">The sequence shown here is derived from an EMBL/GenBank/DDBJ whole genome shotgun (WGS) entry which is preliminary data.</text>
</comment>
<gene>
    <name evidence="1" type="ORF">KIN20_020239</name>
</gene>
<evidence type="ECO:0000313" key="1">
    <source>
        <dbReference type="EMBL" id="KAJ1361065.1"/>
    </source>
</evidence>
<dbReference type="Proteomes" id="UP001196413">
    <property type="component" value="Unassembled WGS sequence"/>
</dbReference>
<dbReference type="AlphaFoldDB" id="A0AAD5MM51"/>
<dbReference type="EMBL" id="JAHQIW010004105">
    <property type="protein sequence ID" value="KAJ1361065.1"/>
    <property type="molecule type" value="Genomic_DNA"/>
</dbReference>
<accession>A0AAD5MM51</accession>